<dbReference type="Proteomes" id="UP000319263">
    <property type="component" value="Chromosome"/>
</dbReference>
<proteinExistence type="inferred from homology"/>
<dbReference type="InterPro" id="IPR012349">
    <property type="entry name" value="Split_barrel_FMN-bd"/>
</dbReference>
<sequence length="143" mass="15962">MPGPQDFNTRNIEEFRRRGGHVGGPFEGAPLILLHHRGRRSNREFVAPVMYLAADTDPDNVIYVFASKGGAPTNPDWYDNLVAAGATIVERGTETYPVAVQEITGEQRDAIYAEQAERYPGFAEYEKKTAGIRTIPVLQLTRR</sequence>
<protein>
    <submittedName>
        <fullName evidence="3">Nitroreductase family deazaflavin-dependent oxidoreductase</fullName>
    </submittedName>
</protein>
<comment type="similarity">
    <text evidence="1">Belongs to the F420H(2)-dependent quinone reductase family.</text>
</comment>
<dbReference type="RefSeq" id="WP_143986649.1">
    <property type="nucleotide sequence ID" value="NZ_CP041692.1"/>
</dbReference>
<dbReference type="GO" id="GO:0005886">
    <property type="term" value="C:plasma membrane"/>
    <property type="evidence" value="ECO:0007669"/>
    <property type="project" value="TreeGrafter"/>
</dbReference>
<organism evidence="3 4">
    <name type="scientific">Microlunatus elymi</name>
    <dbReference type="NCBI Taxonomy" id="2596828"/>
    <lineage>
        <taxon>Bacteria</taxon>
        <taxon>Bacillati</taxon>
        <taxon>Actinomycetota</taxon>
        <taxon>Actinomycetes</taxon>
        <taxon>Propionibacteriales</taxon>
        <taxon>Propionibacteriaceae</taxon>
        <taxon>Microlunatus</taxon>
    </lineage>
</organism>
<dbReference type="NCBIfam" id="TIGR00026">
    <property type="entry name" value="hi_GC_TIGR00026"/>
    <property type="match status" value="1"/>
</dbReference>
<dbReference type="PANTHER" id="PTHR39428">
    <property type="entry name" value="F420H(2)-DEPENDENT QUINONE REDUCTASE RV1261C"/>
    <property type="match status" value="1"/>
</dbReference>
<dbReference type="Pfam" id="PF04075">
    <property type="entry name" value="F420H2_quin_red"/>
    <property type="match status" value="1"/>
</dbReference>
<dbReference type="KEGG" id="mik:FOE78_12910"/>
<keyword evidence="4" id="KW-1185">Reference proteome</keyword>
<reference evidence="3 4" key="1">
    <citation type="submission" date="2019-07" db="EMBL/GenBank/DDBJ databases">
        <title>Microlunatus dokdonensis sp. nov. isolated from the rhizospheric soil of the wild plant Elymus tsukushiensis.</title>
        <authorList>
            <person name="Ghim S.-Y."/>
            <person name="Hwang Y.-J."/>
            <person name="Son J.-S."/>
            <person name="Shin J.-H."/>
        </authorList>
    </citation>
    <scope>NUCLEOTIDE SEQUENCE [LARGE SCALE GENOMIC DNA]</scope>
    <source>
        <strain evidence="3 4">KUDC0627</strain>
    </source>
</reference>
<evidence type="ECO:0000313" key="3">
    <source>
        <dbReference type="EMBL" id="QDP96687.1"/>
    </source>
</evidence>
<dbReference type="GO" id="GO:0016491">
    <property type="term" value="F:oxidoreductase activity"/>
    <property type="evidence" value="ECO:0007669"/>
    <property type="project" value="InterPro"/>
</dbReference>
<dbReference type="GO" id="GO:0070967">
    <property type="term" value="F:coenzyme F420 binding"/>
    <property type="evidence" value="ECO:0007669"/>
    <property type="project" value="TreeGrafter"/>
</dbReference>
<dbReference type="AlphaFoldDB" id="A0A516PZV9"/>
<dbReference type="PANTHER" id="PTHR39428:SF3">
    <property type="entry name" value="DEAZAFLAVIN-DEPENDENT NITROREDUCTASE"/>
    <property type="match status" value="1"/>
</dbReference>
<evidence type="ECO:0000256" key="1">
    <source>
        <dbReference type="ARBA" id="ARBA00008710"/>
    </source>
</evidence>
<comment type="catalytic activity">
    <reaction evidence="2">
        <text>oxidized coenzyme F420-(gamma-L-Glu)(n) + a quinol + H(+) = reduced coenzyme F420-(gamma-L-Glu)(n) + a quinone</text>
        <dbReference type="Rhea" id="RHEA:39663"/>
        <dbReference type="Rhea" id="RHEA-COMP:12939"/>
        <dbReference type="Rhea" id="RHEA-COMP:14378"/>
        <dbReference type="ChEBI" id="CHEBI:15378"/>
        <dbReference type="ChEBI" id="CHEBI:24646"/>
        <dbReference type="ChEBI" id="CHEBI:132124"/>
        <dbReference type="ChEBI" id="CHEBI:133980"/>
        <dbReference type="ChEBI" id="CHEBI:139511"/>
    </reaction>
</comment>
<evidence type="ECO:0000256" key="2">
    <source>
        <dbReference type="ARBA" id="ARBA00049106"/>
    </source>
</evidence>
<name>A0A516PZV9_9ACTN</name>
<dbReference type="OrthoDB" id="8225825at2"/>
<dbReference type="EMBL" id="CP041692">
    <property type="protein sequence ID" value="QDP96687.1"/>
    <property type="molecule type" value="Genomic_DNA"/>
</dbReference>
<accession>A0A516PZV9</accession>
<evidence type="ECO:0000313" key="4">
    <source>
        <dbReference type="Proteomes" id="UP000319263"/>
    </source>
</evidence>
<gene>
    <name evidence="3" type="ORF">FOE78_12910</name>
</gene>
<dbReference type="InterPro" id="IPR004378">
    <property type="entry name" value="F420H2_quin_Rdtase"/>
</dbReference>
<dbReference type="Gene3D" id="2.30.110.10">
    <property type="entry name" value="Electron Transport, Fmn-binding Protein, Chain A"/>
    <property type="match status" value="1"/>
</dbReference>